<feature type="domain" description="DUF5643" evidence="2">
    <location>
        <begin position="238"/>
        <end position="344"/>
    </location>
</feature>
<evidence type="ECO:0000259" key="1">
    <source>
        <dbReference type="Pfam" id="PF13786"/>
    </source>
</evidence>
<sequence>MKDTNIYELLNEMDFDINDYEKQDLTDIEKKYLKNTIKNNFKNKRKKHKAKKFGSIAAALVLTIGIFSQTSSGREVYASTQSMISEISYSIGRALGVERDVEIYSNVVNKVIEDKGVEIKLTDVIIDKDELIICTVVNTNRPVEGFSLDYNIFINGKKIGPWGGTGSYGKVDDTETIFTQIDYIVIKDIDTKENLDIKIAFNELNYFTIQNDNVVEGKVKGKWIFEFTADGSELMKDTHVLPLDYSFEIANKTYRLEEFRYNSVSQKIEGKVEGESKSFYQLDLRGHDNLGNEINFYLSRQSNEDLVFKYENFYKDFSDEITSITLTPYAAKLPEESGRMSNDYEQAGETFTILLNK</sequence>
<name>A0A1G5H856_9FIRM</name>
<evidence type="ECO:0000313" key="4">
    <source>
        <dbReference type="Proteomes" id="UP000198636"/>
    </source>
</evidence>
<dbReference type="EMBL" id="FMUS01000011">
    <property type="protein sequence ID" value="SCY59963.1"/>
    <property type="molecule type" value="Genomic_DNA"/>
</dbReference>
<accession>A0A1G5H856</accession>
<evidence type="ECO:0008006" key="5">
    <source>
        <dbReference type="Google" id="ProtNLM"/>
    </source>
</evidence>
<protein>
    <recommendedName>
        <fullName evidence="5">DUF4179 domain-containing protein</fullName>
    </recommendedName>
</protein>
<feature type="domain" description="DUF4179" evidence="1">
    <location>
        <begin position="46"/>
        <end position="137"/>
    </location>
</feature>
<dbReference type="Pfam" id="PF18705">
    <property type="entry name" value="DUF5643"/>
    <property type="match status" value="1"/>
</dbReference>
<proteinExistence type="predicted"/>
<evidence type="ECO:0000259" key="2">
    <source>
        <dbReference type="Pfam" id="PF18705"/>
    </source>
</evidence>
<dbReference type="Gene3D" id="2.60.40.1630">
    <property type="entry name" value="bacillus anthracis domain"/>
    <property type="match status" value="1"/>
</dbReference>
<organism evidence="3 4">
    <name type="scientific">Alkaliphilus peptidifermentans DSM 18978</name>
    <dbReference type="NCBI Taxonomy" id="1120976"/>
    <lineage>
        <taxon>Bacteria</taxon>
        <taxon>Bacillati</taxon>
        <taxon>Bacillota</taxon>
        <taxon>Clostridia</taxon>
        <taxon>Peptostreptococcales</taxon>
        <taxon>Natronincolaceae</taxon>
        <taxon>Alkaliphilus</taxon>
    </lineage>
</organism>
<dbReference type="Proteomes" id="UP000198636">
    <property type="component" value="Unassembled WGS sequence"/>
</dbReference>
<gene>
    <name evidence="3" type="ORF">SAMN03080606_01908</name>
</gene>
<keyword evidence="4" id="KW-1185">Reference proteome</keyword>
<dbReference type="InterPro" id="IPR025436">
    <property type="entry name" value="DUF4179"/>
</dbReference>
<dbReference type="InterPro" id="IPR040680">
    <property type="entry name" value="DUF5643"/>
</dbReference>
<evidence type="ECO:0000313" key="3">
    <source>
        <dbReference type="EMBL" id="SCY59963.1"/>
    </source>
</evidence>
<dbReference type="STRING" id="1120976.SAMN03080606_01908"/>
<dbReference type="RefSeq" id="WP_207647902.1">
    <property type="nucleotide sequence ID" value="NZ_FMUS01000011.1"/>
</dbReference>
<dbReference type="Pfam" id="PF13786">
    <property type="entry name" value="DUF4179"/>
    <property type="match status" value="1"/>
</dbReference>
<dbReference type="AlphaFoldDB" id="A0A1G5H856"/>
<reference evidence="3 4" key="1">
    <citation type="submission" date="2016-10" db="EMBL/GenBank/DDBJ databases">
        <authorList>
            <person name="de Groot N.N."/>
        </authorList>
    </citation>
    <scope>NUCLEOTIDE SEQUENCE [LARGE SCALE GENOMIC DNA]</scope>
    <source>
        <strain evidence="3 4">DSM 18978</strain>
    </source>
</reference>